<feature type="compositionally biased region" description="Basic and acidic residues" evidence="1">
    <location>
        <begin position="134"/>
        <end position="147"/>
    </location>
</feature>
<gene>
    <name evidence="2" type="ORF">FSP39_007344</name>
</gene>
<evidence type="ECO:0000256" key="1">
    <source>
        <dbReference type="SAM" id="MobiDB-lite"/>
    </source>
</evidence>
<evidence type="ECO:0000313" key="2">
    <source>
        <dbReference type="EMBL" id="KAK3092801.1"/>
    </source>
</evidence>
<accession>A0AA89C345</accession>
<feature type="compositionally biased region" description="Polar residues" evidence="1">
    <location>
        <begin position="88"/>
        <end position="99"/>
    </location>
</feature>
<reference evidence="2" key="1">
    <citation type="submission" date="2019-08" db="EMBL/GenBank/DDBJ databases">
        <title>The improved chromosome-level genome for the pearl oyster Pinctada fucata martensii using PacBio sequencing and Hi-C.</title>
        <authorList>
            <person name="Zheng Z."/>
        </authorList>
    </citation>
    <scope>NUCLEOTIDE SEQUENCE</scope>
    <source>
        <strain evidence="2">ZZ-2019</strain>
        <tissue evidence="2">Adductor muscle</tissue>
    </source>
</reference>
<proteinExistence type="predicted"/>
<name>A0AA89C345_PINIB</name>
<dbReference type="PANTHER" id="PTHR34488:SF1">
    <property type="entry name" value="SI:CH211-245H14.1-RELATED"/>
    <property type="match status" value="1"/>
</dbReference>
<feature type="region of interest" description="Disordered" evidence="1">
    <location>
        <begin position="88"/>
        <end position="147"/>
    </location>
</feature>
<dbReference type="Proteomes" id="UP001186944">
    <property type="component" value="Unassembled WGS sequence"/>
</dbReference>
<dbReference type="Gene3D" id="1.10.287.1490">
    <property type="match status" value="1"/>
</dbReference>
<dbReference type="AlphaFoldDB" id="A0AA89C345"/>
<dbReference type="PANTHER" id="PTHR34488">
    <property type="entry name" value="SI:CH211-245H14.1-RELATED"/>
    <property type="match status" value="1"/>
</dbReference>
<sequence>MDSIKSFIFGDSKSNALDTKRLKAEIDSAFNVIEEFLNLRYELTSQGVDIMCHYCSKRQKIQNPKNALYVATQRDTSASLKYASHTYKANYSRQSQSDSPVDRSQHKVGRSNQANALNYPVQTEGDDSDDDTKTDETSDKFEKEKQILNDKLSEKEKCLREANEENSELQKQLKEFERKYNRDLHNAGIEQSRLTEERDRSEKSIKEIENKLNQLEFEVSDLKEELDKKKQECQHHQSCLENDKRTHETILSQMHTEQDNLRSQLREARALIAINFHTSLKQSLALPARQHIEHFLKERCQSEKVTLEVKQYKSPDTTPGPILVLCMNVSRLGTDVKEALKGTPGNFEVLVVVLHHKEVHALPSQASDRVLTGEEYKQLGAIVDAAFWTGKGMYDCELNKLAIEKIYNFVSGFVSR</sequence>
<dbReference type="EMBL" id="VSWD01000009">
    <property type="protein sequence ID" value="KAK3092801.1"/>
    <property type="molecule type" value="Genomic_DNA"/>
</dbReference>
<organism evidence="2 3">
    <name type="scientific">Pinctada imbricata</name>
    <name type="common">Atlantic pearl-oyster</name>
    <name type="synonym">Pinctada martensii</name>
    <dbReference type="NCBI Taxonomy" id="66713"/>
    <lineage>
        <taxon>Eukaryota</taxon>
        <taxon>Metazoa</taxon>
        <taxon>Spiralia</taxon>
        <taxon>Lophotrochozoa</taxon>
        <taxon>Mollusca</taxon>
        <taxon>Bivalvia</taxon>
        <taxon>Autobranchia</taxon>
        <taxon>Pteriomorphia</taxon>
        <taxon>Pterioida</taxon>
        <taxon>Pterioidea</taxon>
        <taxon>Pteriidae</taxon>
        <taxon>Pinctada</taxon>
    </lineage>
</organism>
<evidence type="ECO:0000313" key="3">
    <source>
        <dbReference type="Proteomes" id="UP001186944"/>
    </source>
</evidence>
<keyword evidence="3" id="KW-1185">Reference proteome</keyword>
<protein>
    <submittedName>
        <fullName evidence="2">Uncharacterized protein</fullName>
    </submittedName>
</protein>
<feature type="compositionally biased region" description="Acidic residues" evidence="1">
    <location>
        <begin position="124"/>
        <end position="133"/>
    </location>
</feature>
<comment type="caution">
    <text evidence="2">The sequence shown here is derived from an EMBL/GenBank/DDBJ whole genome shotgun (WGS) entry which is preliminary data.</text>
</comment>